<reference evidence="2" key="1">
    <citation type="journal article" date="2013" name="Genetics">
        <title>The draft genome and transcriptome of Panagrellus redivivus are shaped by the harsh demands of a free-living lifestyle.</title>
        <authorList>
            <person name="Srinivasan J."/>
            <person name="Dillman A.R."/>
            <person name="Macchietto M.G."/>
            <person name="Heikkinen L."/>
            <person name="Lakso M."/>
            <person name="Fracchia K.M."/>
            <person name="Antoshechkin I."/>
            <person name="Mortazavi A."/>
            <person name="Wong G."/>
            <person name="Sternberg P.W."/>
        </authorList>
    </citation>
    <scope>NUCLEOTIDE SEQUENCE [LARGE SCALE GENOMIC DNA]</scope>
    <source>
        <strain evidence="2">MT8872</strain>
    </source>
</reference>
<dbReference type="InterPro" id="IPR057991">
    <property type="entry name" value="TPR_TAF2_C"/>
</dbReference>
<dbReference type="GO" id="GO:0016251">
    <property type="term" value="F:RNA polymerase II general transcription initiation factor activity"/>
    <property type="evidence" value="ECO:0007669"/>
    <property type="project" value="TreeGrafter"/>
</dbReference>
<organism evidence="2 3">
    <name type="scientific">Panagrellus redivivus</name>
    <name type="common">Microworm</name>
    <dbReference type="NCBI Taxonomy" id="6233"/>
    <lineage>
        <taxon>Eukaryota</taxon>
        <taxon>Metazoa</taxon>
        <taxon>Ecdysozoa</taxon>
        <taxon>Nematoda</taxon>
        <taxon>Chromadorea</taxon>
        <taxon>Rhabditida</taxon>
        <taxon>Tylenchina</taxon>
        <taxon>Panagrolaimomorpha</taxon>
        <taxon>Panagrolaimoidea</taxon>
        <taxon>Panagrolaimidae</taxon>
        <taxon>Panagrellus</taxon>
    </lineage>
</organism>
<evidence type="ECO:0000313" key="2">
    <source>
        <dbReference type="Proteomes" id="UP000492821"/>
    </source>
</evidence>
<accession>A0A7E4UPS4</accession>
<dbReference type="PANTHER" id="PTHR15137">
    <property type="entry name" value="TRANSCRIPTION INITIATION FACTOR TFIID"/>
    <property type="match status" value="1"/>
</dbReference>
<dbReference type="AlphaFoldDB" id="A0A7E4UPS4"/>
<sequence length="266" mass="30131">MPKGGCNIVRAVVIVPPSLINFELQKGFALAIAKAREPISGTCPVENVRFLANLLKFNDNSQNRYSDDFLRATYIDAFRLTLTTSTSQPGIDQMPETVKLLYDEVNRAFNMEILKPSYNRVVLVACLRFFCELFCLGYLPFKDATVFNAFTLPGGNSCRVRVTAIVCMVKIITAMASLKGASGLLLSIIKQVMVDPEPQFIREVLKQLAADPPFNFSEYPDRRTLPLNTWLLRKTIWGYMVHPKTEHRVRMLIADLFSVMYQYSDP</sequence>
<dbReference type="Pfam" id="PF25577">
    <property type="entry name" value="TPR_TAF2_C"/>
    <property type="match status" value="1"/>
</dbReference>
<evidence type="ECO:0000259" key="1">
    <source>
        <dbReference type="Pfam" id="PF25577"/>
    </source>
</evidence>
<dbReference type="PANTHER" id="PTHR15137:SF9">
    <property type="entry name" value="TRANSCRIPTION INITIATION FACTOR TFIID SUBUNIT 2"/>
    <property type="match status" value="1"/>
</dbReference>
<dbReference type="GO" id="GO:0005669">
    <property type="term" value="C:transcription factor TFIID complex"/>
    <property type="evidence" value="ECO:0007669"/>
    <property type="project" value="InterPro"/>
</dbReference>
<keyword evidence="2" id="KW-1185">Reference proteome</keyword>
<proteinExistence type="predicted"/>
<feature type="domain" description="Transcription initiation factor TFIID subunit 2 TPR repeats" evidence="1">
    <location>
        <begin position="21"/>
        <end position="265"/>
    </location>
</feature>
<name>A0A7E4UPS4_PANRE</name>
<dbReference type="GO" id="GO:0003682">
    <property type="term" value="F:chromatin binding"/>
    <property type="evidence" value="ECO:0007669"/>
    <property type="project" value="TreeGrafter"/>
</dbReference>
<protein>
    <submittedName>
        <fullName evidence="3">MIF4G domain-containing protein</fullName>
    </submittedName>
</protein>
<dbReference type="InterPro" id="IPR037813">
    <property type="entry name" value="TAF2"/>
</dbReference>
<dbReference type="WBParaSite" id="Pan_g10989.t1">
    <property type="protein sequence ID" value="Pan_g10989.t1"/>
    <property type="gene ID" value="Pan_g10989"/>
</dbReference>
<dbReference type="Proteomes" id="UP000492821">
    <property type="component" value="Unassembled WGS sequence"/>
</dbReference>
<evidence type="ECO:0000313" key="3">
    <source>
        <dbReference type="WBParaSite" id="Pan_g10989.t1"/>
    </source>
</evidence>
<reference evidence="3" key="2">
    <citation type="submission" date="2020-10" db="UniProtKB">
        <authorList>
            <consortium name="WormBaseParasite"/>
        </authorList>
    </citation>
    <scope>IDENTIFICATION</scope>
</reference>
<dbReference type="GO" id="GO:0006367">
    <property type="term" value="P:transcription initiation at RNA polymerase II promoter"/>
    <property type="evidence" value="ECO:0007669"/>
    <property type="project" value="TreeGrafter"/>
</dbReference>
<dbReference type="GO" id="GO:0000976">
    <property type="term" value="F:transcription cis-regulatory region binding"/>
    <property type="evidence" value="ECO:0007669"/>
    <property type="project" value="TreeGrafter"/>
</dbReference>